<protein>
    <submittedName>
        <fullName evidence="1">Uncharacterized protein</fullName>
    </submittedName>
</protein>
<proteinExistence type="predicted"/>
<evidence type="ECO:0000313" key="1">
    <source>
        <dbReference type="EMBL" id="CAA9219000.1"/>
    </source>
</evidence>
<accession>A0A6J4HAJ0</accession>
<dbReference type="EMBL" id="CADCTR010000116">
    <property type="protein sequence ID" value="CAA9219000.1"/>
    <property type="molecule type" value="Genomic_DNA"/>
</dbReference>
<name>A0A6J4HAJ0_9CHLR</name>
<sequence length="38" mass="4119">MAARSSASITSHEGFERLTKCVICGEETEGEFSRVVIS</sequence>
<organism evidence="1">
    <name type="scientific">uncultured Chloroflexia bacterium</name>
    <dbReference type="NCBI Taxonomy" id="1672391"/>
    <lineage>
        <taxon>Bacteria</taxon>
        <taxon>Bacillati</taxon>
        <taxon>Chloroflexota</taxon>
        <taxon>Chloroflexia</taxon>
        <taxon>environmental samples</taxon>
    </lineage>
</organism>
<reference evidence="1" key="1">
    <citation type="submission" date="2020-02" db="EMBL/GenBank/DDBJ databases">
        <authorList>
            <person name="Meier V. D."/>
        </authorList>
    </citation>
    <scope>NUCLEOTIDE SEQUENCE</scope>
    <source>
        <strain evidence="1">AVDCRST_MAG93</strain>
    </source>
</reference>
<gene>
    <name evidence="1" type="ORF">AVDCRST_MAG93-366</name>
</gene>
<dbReference type="AlphaFoldDB" id="A0A6J4HAJ0"/>